<dbReference type="Proteomes" id="UP001168990">
    <property type="component" value="Unassembled WGS sequence"/>
</dbReference>
<sequence length="486" mass="56175">MKTLGNFKTYHDLDKSSAVIYLEKEDSLYGIIGSKYYLAGFPVNKLQEKHTVGQTDYLVKLDEEIQAVLSHINNDKPSNSNLDPKNLPLKKRPYIDNEASTSRDDSNSLYGKRPRFNDQKHESPYTSENNSDKPATSKMPLTSESDKYIGENSRNKPLGPFYPEILLLVSHNLMMKTRDPEYSLGDNLEARNVEININIAGIIFEETAGAFPFSTSQYVNGQLICPNQELVSDSISNYISDVKFHVHRKRLFSEDSFDFFVFMTKFKHVKNQHEEIPRGISTEFFDVYNQRVKAKLRPKITVMEFEKNFKITKFLGSIIDNTIIHQSYIDTAREISHLMNINDDDVKSHTIMEKNAFNLYEDCLKWSPQSIEGFKTYFSYNKNRCFLLNEPRSLYAFDIPRKTLSVKDQCTCYGFQLTFEMRDSLNSHQLDRACRTRLLCPQFFSIPGGKYESSYTPQNVPYPVDGTPCALDKVCWKKRCVNIINI</sequence>
<organism evidence="2 3">
    <name type="scientific">Microctonus aethiopoides</name>
    <dbReference type="NCBI Taxonomy" id="144406"/>
    <lineage>
        <taxon>Eukaryota</taxon>
        <taxon>Metazoa</taxon>
        <taxon>Ecdysozoa</taxon>
        <taxon>Arthropoda</taxon>
        <taxon>Hexapoda</taxon>
        <taxon>Insecta</taxon>
        <taxon>Pterygota</taxon>
        <taxon>Neoptera</taxon>
        <taxon>Endopterygota</taxon>
        <taxon>Hymenoptera</taxon>
        <taxon>Apocrita</taxon>
        <taxon>Ichneumonoidea</taxon>
        <taxon>Braconidae</taxon>
        <taxon>Euphorinae</taxon>
        <taxon>Microctonus</taxon>
    </lineage>
</organism>
<reference evidence="2" key="1">
    <citation type="journal article" date="2023" name="bioRxiv">
        <title>Scaffold-level genome assemblies of two parasitoid biocontrol wasps reveal the parthenogenesis mechanism and an associated novel virus.</title>
        <authorList>
            <person name="Inwood S."/>
            <person name="Skelly J."/>
            <person name="Guhlin J."/>
            <person name="Harrop T."/>
            <person name="Goldson S."/>
            <person name="Dearden P."/>
        </authorList>
    </citation>
    <scope>NUCLEOTIDE SEQUENCE</scope>
    <source>
        <strain evidence="2">Irish</strain>
        <tissue evidence="2">Whole body</tissue>
    </source>
</reference>
<evidence type="ECO:0000313" key="2">
    <source>
        <dbReference type="EMBL" id="KAK0165952.1"/>
    </source>
</evidence>
<feature type="compositionally biased region" description="Polar residues" evidence="1">
    <location>
        <begin position="72"/>
        <end position="83"/>
    </location>
</feature>
<evidence type="ECO:0000313" key="3">
    <source>
        <dbReference type="Proteomes" id="UP001168990"/>
    </source>
</evidence>
<reference evidence="2" key="2">
    <citation type="submission" date="2023-03" db="EMBL/GenBank/DDBJ databases">
        <authorList>
            <person name="Inwood S.N."/>
            <person name="Skelly J.G."/>
            <person name="Guhlin J."/>
            <person name="Harrop T.W.R."/>
            <person name="Goldson S.G."/>
            <person name="Dearden P.K."/>
        </authorList>
    </citation>
    <scope>NUCLEOTIDE SEQUENCE</scope>
    <source>
        <strain evidence="2">Irish</strain>
        <tissue evidence="2">Whole body</tissue>
    </source>
</reference>
<gene>
    <name evidence="2" type="ORF">PV328_004425</name>
</gene>
<accession>A0AA39FAG0</accession>
<name>A0AA39FAG0_9HYME</name>
<dbReference type="AlphaFoldDB" id="A0AA39FAG0"/>
<keyword evidence="3" id="KW-1185">Reference proteome</keyword>
<evidence type="ECO:0000256" key="1">
    <source>
        <dbReference type="SAM" id="MobiDB-lite"/>
    </source>
</evidence>
<feature type="region of interest" description="Disordered" evidence="1">
    <location>
        <begin position="72"/>
        <end position="152"/>
    </location>
</feature>
<comment type="caution">
    <text evidence="2">The sequence shown here is derived from an EMBL/GenBank/DDBJ whole genome shotgun (WGS) entry which is preliminary data.</text>
</comment>
<proteinExistence type="predicted"/>
<dbReference type="EMBL" id="JAQQBS010001422">
    <property type="protein sequence ID" value="KAK0165952.1"/>
    <property type="molecule type" value="Genomic_DNA"/>
</dbReference>
<protein>
    <submittedName>
        <fullName evidence="2">Uncharacterized protein</fullName>
    </submittedName>
</protein>
<feature type="compositionally biased region" description="Polar residues" evidence="1">
    <location>
        <begin position="124"/>
        <end position="143"/>
    </location>
</feature>